<dbReference type="InterPro" id="IPR002934">
    <property type="entry name" value="Polymerase_NTP_transf_dom"/>
</dbReference>
<name>E2S853_9ACTN</name>
<dbReference type="STRING" id="585531.HMPREF0063_10210"/>
<evidence type="ECO:0000256" key="1">
    <source>
        <dbReference type="ARBA" id="ARBA00001946"/>
    </source>
</evidence>
<dbReference type="InterPro" id="IPR052038">
    <property type="entry name" value="Type-VII_TA_antitoxin"/>
</dbReference>
<feature type="domain" description="Polymerase nucleotidyl transferase" evidence="10">
    <location>
        <begin position="75"/>
        <end position="130"/>
    </location>
</feature>
<dbReference type="GO" id="GO:0016779">
    <property type="term" value="F:nucleotidyltransferase activity"/>
    <property type="evidence" value="ECO:0007669"/>
    <property type="project" value="UniProtKB-KW"/>
</dbReference>
<dbReference type="HOGENOM" id="CLU_923271_0_0_11"/>
<accession>E2S853</accession>
<dbReference type="RefSeq" id="WP_007079092.1">
    <property type="nucleotide sequence ID" value="NZ_CM001024.1"/>
</dbReference>
<dbReference type="CDD" id="cd05403">
    <property type="entry name" value="NT_KNTase_like"/>
    <property type="match status" value="1"/>
</dbReference>
<dbReference type="SUPFAM" id="SSF81301">
    <property type="entry name" value="Nucleotidyltransferase"/>
    <property type="match status" value="1"/>
</dbReference>
<keyword evidence="3" id="KW-0808">Transferase</keyword>
<dbReference type="InterPro" id="IPR043519">
    <property type="entry name" value="NT_sf"/>
</dbReference>
<sequence length="301" mass="32597">MFGLRDVPERYGLTLQEVAAAAGVTIDELALISTDGPCAPGARERVWEAVRALARPRDGLNKQLRKDLLSVFARFGATDVRIVGSVARGTDKPGSDLDLLARFPPDFSLFTLYELQDQLEMVAGIRVDIISDDLRNAGPILAAMRADAVPLEPVETPQSPSAVAAATAERLRRAHERLARLEELRSMRALSDGGVPPEQIAATVGTTVARVRAKLRVVERRGTGPWPEELILRAAIDGSSRTDLVAALSRMSYTFGEHAPYPHEGSTSGTWDEITSGYVGGWLSKAEFHEILAAVRPPRLG</sequence>
<gene>
    <name evidence="11" type="ORF">HMPREF0063_10210</name>
</gene>
<evidence type="ECO:0000256" key="7">
    <source>
        <dbReference type="ARBA" id="ARBA00022840"/>
    </source>
</evidence>
<dbReference type="PANTHER" id="PTHR33571">
    <property type="entry name" value="SSL8005 PROTEIN"/>
    <property type="match status" value="1"/>
</dbReference>
<keyword evidence="12" id="KW-1185">Reference proteome</keyword>
<evidence type="ECO:0000256" key="8">
    <source>
        <dbReference type="ARBA" id="ARBA00022842"/>
    </source>
</evidence>
<evidence type="ECO:0000256" key="3">
    <source>
        <dbReference type="ARBA" id="ARBA00022679"/>
    </source>
</evidence>
<dbReference type="Gene3D" id="3.30.460.10">
    <property type="entry name" value="Beta Polymerase, domain 2"/>
    <property type="match status" value="1"/>
</dbReference>
<comment type="similarity">
    <text evidence="9">Belongs to the MntA antitoxin family.</text>
</comment>
<reference evidence="11" key="1">
    <citation type="submission" date="2010-08" db="EMBL/GenBank/DDBJ databases">
        <authorList>
            <person name="Muzny D."/>
            <person name="Qin X."/>
            <person name="Buhay C."/>
            <person name="Dugan-Rocha S."/>
            <person name="Ding Y."/>
            <person name="Chen G."/>
            <person name="Hawes A."/>
            <person name="Holder M."/>
            <person name="Jhangiani S."/>
            <person name="Johnson A."/>
            <person name="Khan Z."/>
            <person name="Li Z."/>
            <person name="Liu W."/>
            <person name="Liu X."/>
            <person name="Perez L."/>
            <person name="Shen H."/>
            <person name="Wang Q."/>
            <person name="Watt J."/>
            <person name="Xi L."/>
            <person name="Xin Y."/>
            <person name="Zhou J."/>
            <person name="Deng J."/>
            <person name="Jiang H."/>
            <person name="Liu Y."/>
            <person name="Qu J."/>
            <person name="Song X.-Z."/>
            <person name="Zhang L."/>
            <person name="Villasana D."/>
            <person name="Johnson A."/>
            <person name="Liu J."/>
            <person name="Liyanage D."/>
            <person name="Lorensuhewa L."/>
            <person name="Robinson T."/>
            <person name="Song A."/>
            <person name="Song B.-B."/>
            <person name="Dinh H."/>
            <person name="Thornton R."/>
            <person name="Coyle M."/>
            <person name="Francisco L."/>
            <person name="Jackson L."/>
            <person name="Javaid M."/>
            <person name="Korchina V."/>
            <person name="Kovar C."/>
            <person name="Mata R."/>
            <person name="Mathew T."/>
            <person name="Ngo R."/>
            <person name="Nguyen L."/>
            <person name="Nguyen N."/>
            <person name="Okwuonu G."/>
            <person name="Ongeri F."/>
            <person name="Pham C."/>
            <person name="Simmons D."/>
            <person name="Wilczek-Boney K."/>
            <person name="Hale W."/>
            <person name="Jakkamsetti A."/>
            <person name="Pham P."/>
            <person name="Ruth R."/>
            <person name="San Lucas F."/>
            <person name="Warren J."/>
            <person name="Zhang J."/>
            <person name="Zhao Z."/>
            <person name="Zhou C."/>
            <person name="Zhu D."/>
            <person name="Lee S."/>
            <person name="Bess C."/>
            <person name="Blankenburg K."/>
            <person name="Forbes L."/>
            <person name="Fu Q."/>
            <person name="Gubbala S."/>
            <person name="Hirani K."/>
            <person name="Jayaseelan J.C."/>
            <person name="Lara F."/>
            <person name="Munidasa M."/>
            <person name="Palculict T."/>
            <person name="Patil S."/>
            <person name="Pu L.-L."/>
            <person name="Saada N."/>
            <person name="Tang L."/>
            <person name="Weissenberger G."/>
            <person name="Zhu Y."/>
            <person name="Hemphill L."/>
            <person name="Shang Y."/>
            <person name="Youmans B."/>
            <person name="Ayvaz T."/>
            <person name="Ross M."/>
            <person name="Santibanez J."/>
            <person name="Aqrawi P."/>
            <person name="Gross S."/>
            <person name="Joshi V."/>
            <person name="Fowler G."/>
            <person name="Nazareth L."/>
            <person name="Reid J."/>
            <person name="Worley K."/>
            <person name="Petrosino J."/>
            <person name="Highlander S."/>
            <person name="Gibbs R."/>
        </authorList>
    </citation>
    <scope>NUCLEOTIDE SEQUENCE [LARGE SCALE GENOMIC DNA]</scope>
    <source>
        <strain evidence="11">DSM 15272</strain>
    </source>
</reference>
<protein>
    <submittedName>
        <fullName evidence="11">Nucleotidyltransferase domain protein</fullName>
    </submittedName>
</protein>
<evidence type="ECO:0000256" key="6">
    <source>
        <dbReference type="ARBA" id="ARBA00022741"/>
    </source>
</evidence>
<evidence type="ECO:0000256" key="9">
    <source>
        <dbReference type="ARBA" id="ARBA00038276"/>
    </source>
</evidence>
<dbReference type="GO" id="GO:0005524">
    <property type="term" value="F:ATP binding"/>
    <property type="evidence" value="ECO:0007669"/>
    <property type="project" value="UniProtKB-KW"/>
</dbReference>
<dbReference type="Pfam" id="PF01909">
    <property type="entry name" value="NTP_transf_2"/>
    <property type="match status" value="1"/>
</dbReference>
<evidence type="ECO:0000256" key="5">
    <source>
        <dbReference type="ARBA" id="ARBA00022723"/>
    </source>
</evidence>
<dbReference type="GO" id="GO:0046872">
    <property type="term" value="F:metal ion binding"/>
    <property type="evidence" value="ECO:0007669"/>
    <property type="project" value="UniProtKB-KW"/>
</dbReference>
<dbReference type="AlphaFoldDB" id="E2S853"/>
<dbReference type="EMBL" id="ACLF03000002">
    <property type="protein sequence ID" value="EFQ84358.1"/>
    <property type="molecule type" value="Genomic_DNA"/>
</dbReference>
<evidence type="ECO:0000256" key="4">
    <source>
        <dbReference type="ARBA" id="ARBA00022695"/>
    </source>
</evidence>
<keyword evidence="2" id="KW-1277">Toxin-antitoxin system</keyword>
<keyword evidence="5" id="KW-0479">Metal-binding</keyword>
<organism evidence="11 12">
    <name type="scientific">Aeromicrobium marinum DSM 15272</name>
    <dbReference type="NCBI Taxonomy" id="585531"/>
    <lineage>
        <taxon>Bacteria</taxon>
        <taxon>Bacillati</taxon>
        <taxon>Actinomycetota</taxon>
        <taxon>Actinomycetes</taxon>
        <taxon>Propionibacteriales</taxon>
        <taxon>Nocardioidaceae</taxon>
        <taxon>Aeromicrobium</taxon>
    </lineage>
</organism>
<evidence type="ECO:0000256" key="2">
    <source>
        <dbReference type="ARBA" id="ARBA00022649"/>
    </source>
</evidence>
<evidence type="ECO:0000259" key="10">
    <source>
        <dbReference type="Pfam" id="PF01909"/>
    </source>
</evidence>
<dbReference type="Proteomes" id="UP000003111">
    <property type="component" value="Unassembled WGS sequence"/>
</dbReference>
<dbReference type="eggNOG" id="COG1669">
    <property type="taxonomic scope" value="Bacteria"/>
</dbReference>
<keyword evidence="4" id="KW-0548">Nucleotidyltransferase</keyword>
<evidence type="ECO:0000313" key="11">
    <source>
        <dbReference type="EMBL" id="EFQ84358.1"/>
    </source>
</evidence>
<dbReference type="PANTHER" id="PTHR33571:SF12">
    <property type="entry name" value="BSL3053 PROTEIN"/>
    <property type="match status" value="1"/>
</dbReference>
<evidence type="ECO:0000313" key="12">
    <source>
        <dbReference type="Proteomes" id="UP000003111"/>
    </source>
</evidence>
<proteinExistence type="inferred from homology"/>
<keyword evidence="6" id="KW-0547">Nucleotide-binding</keyword>
<keyword evidence="7" id="KW-0067">ATP-binding</keyword>
<comment type="caution">
    <text evidence="11">The sequence shown here is derived from an EMBL/GenBank/DDBJ whole genome shotgun (WGS) entry which is preliminary data.</text>
</comment>
<dbReference type="OrthoDB" id="9803128at2"/>
<keyword evidence="8" id="KW-0460">Magnesium</keyword>
<comment type="cofactor">
    <cofactor evidence="1">
        <name>Mg(2+)</name>
        <dbReference type="ChEBI" id="CHEBI:18420"/>
    </cofactor>
</comment>